<evidence type="ECO:0000256" key="5">
    <source>
        <dbReference type="SAM" id="Phobius"/>
    </source>
</evidence>
<dbReference type="Gene3D" id="1.10.630.10">
    <property type="entry name" value="Cytochrome P450"/>
    <property type="match status" value="1"/>
</dbReference>
<dbReference type="InterPro" id="IPR001128">
    <property type="entry name" value="Cyt_P450"/>
</dbReference>
<keyword evidence="3" id="KW-0408">Iron</keyword>
<accession>A0ABM1E4A7</accession>
<keyword evidence="5" id="KW-1133">Transmembrane helix</keyword>
<evidence type="ECO:0000256" key="4">
    <source>
        <dbReference type="ARBA" id="ARBA00023033"/>
    </source>
</evidence>
<evidence type="ECO:0000256" key="3">
    <source>
        <dbReference type="ARBA" id="ARBA00023004"/>
    </source>
</evidence>
<reference evidence="7" key="1">
    <citation type="submission" date="2025-08" db="UniProtKB">
        <authorList>
            <consortium name="RefSeq"/>
        </authorList>
    </citation>
    <scope>IDENTIFICATION</scope>
</reference>
<dbReference type="GeneID" id="106808712"/>
<dbReference type="SUPFAM" id="SSF48264">
    <property type="entry name" value="Cytochrome P450"/>
    <property type="match status" value="1"/>
</dbReference>
<dbReference type="RefSeq" id="XP_014667028.1">
    <property type="nucleotide sequence ID" value="XM_014811542.1"/>
</dbReference>
<sequence length="431" mass="49446">MNSRWSKSAMSAAADLLGWLDASTLLVLAVSFLLAYRWLRFPRNLPPGPAGAPLIGYVPWLGKHPYLTFTELTRTYGDVFTCWFGPVPVIAVNGFEATQELLVTRGHDFMDRPIANAMAVILESDKGIVFNPYGDKWRKLRRLTLSALRDFGMGKASLEEKVLEEMEAVTEEFMATQAKPFNPKRIFKNAASNVICSINFGSRYQYTDPKFQQLLDFNDFFFSQPVQGGIETFLPFLAPLFLRIPGSRFHKLLAGSKQLEGFINEIIEEHRNSYDESNIRDFIDIFLKYTMDAEKESPNMKECEFTTDNLFHMIMDVFGAGTETTATSFAWLFLYMTAFPDVQRKVQQEIDEVIGQGRRPCLKDRERLVYMDAVVRVQRHATCTIHSPHRAVEDTTFRNYNVPRAAMIMVNLWSVHRDGRYWRPTIYPDAG</sequence>
<keyword evidence="4" id="KW-0503">Monooxygenase</keyword>
<gene>
    <name evidence="7" type="primary">LOC106808712</name>
</gene>
<dbReference type="InterPro" id="IPR002401">
    <property type="entry name" value="Cyt_P450_E_grp-I"/>
</dbReference>
<dbReference type="PANTHER" id="PTHR24300">
    <property type="entry name" value="CYTOCHROME P450 508A4-RELATED"/>
    <property type="match status" value="1"/>
</dbReference>
<dbReference type="InterPro" id="IPR050182">
    <property type="entry name" value="Cytochrome_P450_fam2"/>
</dbReference>
<comment type="similarity">
    <text evidence="1">Belongs to the cytochrome P450 family.</text>
</comment>
<keyword evidence="5" id="KW-0812">Transmembrane</keyword>
<protein>
    <submittedName>
        <fullName evidence="7">Cytochrome P450 2U1-like</fullName>
    </submittedName>
</protein>
<keyword evidence="4" id="KW-0560">Oxidoreductase</keyword>
<proteinExistence type="inferred from homology"/>
<dbReference type="InterPro" id="IPR036396">
    <property type="entry name" value="Cyt_P450_sf"/>
</dbReference>
<feature type="transmembrane region" description="Helical" evidence="5">
    <location>
        <begin position="16"/>
        <end position="36"/>
    </location>
</feature>
<organism evidence="6 7">
    <name type="scientific">Priapulus caudatus</name>
    <name type="common">Priapulid worm</name>
    <dbReference type="NCBI Taxonomy" id="37621"/>
    <lineage>
        <taxon>Eukaryota</taxon>
        <taxon>Metazoa</taxon>
        <taxon>Ecdysozoa</taxon>
        <taxon>Scalidophora</taxon>
        <taxon>Priapulida</taxon>
        <taxon>Priapulimorpha</taxon>
        <taxon>Priapulimorphida</taxon>
        <taxon>Priapulidae</taxon>
        <taxon>Priapulus</taxon>
    </lineage>
</organism>
<evidence type="ECO:0000256" key="1">
    <source>
        <dbReference type="ARBA" id="ARBA00010617"/>
    </source>
</evidence>
<dbReference type="Proteomes" id="UP000695022">
    <property type="component" value="Unplaced"/>
</dbReference>
<dbReference type="Pfam" id="PF00067">
    <property type="entry name" value="p450"/>
    <property type="match status" value="1"/>
</dbReference>
<evidence type="ECO:0000313" key="7">
    <source>
        <dbReference type="RefSeq" id="XP_014667028.1"/>
    </source>
</evidence>
<dbReference type="PRINTS" id="PR00463">
    <property type="entry name" value="EP450I"/>
</dbReference>
<name>A0ABM1E4A7_PRICU</name>
<evidence type="ECO:0000256" key="2">
    <source>
        <dbReference type="ARBA" id="ARBA00022723"/>
    </source>
</evidence>
<keyword evidence="2" id="KW-0479">Metal-binding</keyword>
<evidence type="ECO:0000313" key="6">
    <source>
        <dbReference type="Proteomes" id="UP000695022"/>
    </source>
</evidence>
<keyword evidence="6" id="KW-1185">Reference proteome</keyword>
<keyword evidence="5" id="KW-0472">Membrane</keyword>
<dbReference type="PANTHER" id="PTHR24300:SF403">
    <property type="entry name" value="CYTOCHROME P450 306A1"/>
    <property type="match status" value="1"/>
</dbReference>